<evidence type="ECO:0000313" key="7">
    <source>
        <dbReference type="EMBL" id="ELW67709.1"/>
    </source>
</evidence>
<dbReference type="Pfam" id="PF26199">
    <property type="entry name" value="Ig_SMCHD1_8th"/>
    <property type="match status" value="1"/>
</dbReference>
<dbReference type="STRING" id="246437.L9KYY7"/>
<keyword evidence="4" id="KW-1015">Disulfide bond</keyword>
<keyword evidence="2" id="KW-0158">Chromosome</keyword>
<dbReference type="GO" id="GO:0006302">
    <property type="term" value="P:double-strand break repair"/>
    <property type="evidence" value="ECO:0007669"/>
    <property type="project" value="InterPro"/>
</dbReference>
<dbReference type="FunFam" id="3.30.70.1620:FF:000004">
    <property type="entry name" value="Structural maintenance of chromosomes flexible hinge domain containing 1"/>
    <property type="match status" value="1"/>
</dbReference>
<dbReference type="InterPro" id="IPR058615">
    <property type="entry name" value="Ig_SMCHD1_6th"/>
</dbReference>
<dbReference type="EMBL" id="KB320602">
    <property type="protein sequence ID" value="ELW67709.1"/>
    <property type="molecule type" value="Genomic_DNA"/>
</dbReference>
<dbReference type="Proteomes" id="UP000011518">
    <property type="component" value="Unassembled WGS sequence"/>
</dbReference>
<dbReference type="GO" id="GO:0001740">
    <property type="term" value="C:Barr body"/>
    <property type="evidence" value="ECO:0007669"/>
    <property type="project" value="TreeGrafter"/>
</dbReference>
<dbReference type="Pfam" id="PF26198">
    <property type="entry name" value="Ig_SMCHD1_6th"/>
    <property type="match status" value="1"/>
</dbReference>
<name>L9KYY7_TUPCH</name>
<dbReference type="GO" id="GO:0005524">
    <property type="term" value="F:ATP binding"/>
    <property type="evidence" value="ECO:0007669"/>
    <property type="project" value="InterPro"/>
</dbReference>
<dbReference type="InterPro" id="IPR058617">
    <property type="entry name" value="Ig_SMCHD1_7th"/>
</dbReference>
<dbReference type="PANTHER" id="PTHR22640">
    <property type="entry name" value="STRUCTURAL MAINTENANCE OF CHROMOSOMES FLEXIBLE HINGE DOMAIN-CONTAINING PROTEIN 1"/>
    <property type="match status" value="1"/>
</dbReference>
<dbReference type="SMART" id="SM00968">
    <property type="entry name" value="SMC_hinge"/>
    <property type="match status" value="1"/>
</dbReference>
<dbReference type="PANTHER" id="PTHR22640:SF2">
    <property type="entry name" value="STRUCTURAL MAINTENANCE OF CHROMOSOMES FLEXIBLE HINGE DOMAIN-CONTAINING PROTEIN 1"/>
    <property type="match status" value="1"/>
</dbReference>
<dbReference type="SUPFAM" id="SSF75553">
    <property type="entry name" value="Smc hinge domain"/>
    <property type="match status" value="1"/>
</dbReference>
<reference evidence="8" key="2">
    <citation type="journal article" date="2013" name="Nat. Commun.">
        <title>Genome of the Chinese tree shrew.</title>
        <authorList>
            <person name="Fan Y."/>
            <person name="Huang Z.Y."/>
            <person name="Cao C.C."/>
            <person name="Chen C.S."/>
            <person name="Chen Y.X."/>
            <person name="Fan D.D."/>
            <person name="He J."/>
            <person name="Hou H.L."/>
            <person name="Hu L."/>
            <person name="Hu X.T."/>
            <person name="Jiang X.T."/>
            <person name="Lai R."/>
            <person name="Lang Y.S."/>
            <person name="Liang B."/>
            <person name="Liao S.G."/>
            <person name="Mu D."/>
            <person name="Ma Y.Y."/>
            <person name="Niu Y.Y."/>
            <person name="Sun X.Q."/>
            <person name="Xia J.Q."/>
            <person name="Xiao J."/>
            <person name="Xiong Z.Q."/>
            <person name="Xu L."/>
            <person name="Yang L."/>
            <person name="Zhang Y."/>
            <person name="Zhao W."/>
            <person name="Zhao X.D."/>
            <person name="Zheng Y.T."/>
            <person name="Zhou J.M."/>
            <person name="Zhu Y.B."/>
            <person name="Zhang G.J."/>
            <person name="Wang J."/>
            <person name="Yao Y.G."/>
        </authorList>
    </citation>
    <scope>NUCLEOTIDE SEQUENCE [LARGE SCALE GENOMIC DNA]</scope>
</reference>
<dbReference type="GO" id="GO:0051276">
    <property type="term" value="P:chromosome organization"/>
    <property type="evidence" value="ECO:0007669"/>
    <property type="project" value="InterPro"/>
</dbReference>
<comment type="subcellular location">
    <subcellularLocation>
        <location evidence="1">Chromosome</location>
    </subcellularLocation>
</comment>
<evidence type="ECO:0000259" key="6">
    <source>
        <dbReference type="PROSITE" id="PS51041"/>
    </source>
</evidence>
<dbReference type="InterPro" id="IPR010935">
    <property type="entry name" value="SMC_hinge"/>
</dbReference>
<dbReference type="InterPro" id="IPR036277">
    <property type="entry name" value="SMC_hinge_sf"/>
</dbReference>
<gene>
    <name evidence="7" type="ORF">TREES_T100013873</name>
</gene>
<keyword evidence="5" id="KW-0175">Coiled coil</keyword>
<protein>
    <submittedName>
        <fullName evidence="7">Structural maintenance of chromosomes flexible hinge domain-containing protein 1</fullName>
    </submittedName>
</protein>
<dbReference type="PROSITE" id="PS51041">
    <property type="entry name" value="EMI"/>
    <property type="match status" value="1"/>
</dbReference>
<feature type="domain" description="EMI" evidence="6">
    <location>
        <begin position="758"/>
        <end position="800"/>
    </location>
</feature>
<accession>L9KYY7</accession>
<dbReference type="InterPro" id="IPR011489">
    <property type="entry name" value="EMI_domain"/>
</dbReference>
<evidence type="ECO:0000313" key="8">
    <source>
        <dbReference type="Proteomes" id="UP000011518"/>
    </source>
</evidence>
<dbReference type="InterPro" id="IPR058616">
    <property type="entry name" value="Ig_SMCHD1_8th"/>
</dbReference>
<keyword evidence="3" id="KW-0732">Signal</keyword>
<evidence type="ECO:0000256" key="5">
    <source>
        <dbReference type="SAM" id="Coils"/>
    </source>
</evidence>
<dbReference type="Pfam" id="PF07546">
    <property type="entry name" value="EMI"/>
    <property type="match status" value="1"/>
</dbReference>
<dbReference type="Gene3D" id="3.30.70.1620">
    <property type="match status" value="1"/>
</dbReference>
<feature type="coiled-coil region" evidence="5">
    <location>
        <begin position="346"/>
        <end position="380"/>
    </location>
</feature>
<evidence type="ECO:0000256" key="1">
    <source>
        <dbReference type="ARBA" id="ARBA00004286"/>
    </source>
</evidence>
<dbReference type="InParanoid" id="L9KYY7"/>
<dbReference type="AlphaFoldDB" id="L9KYY7"/>
<keyword evidence="8" id="KW-1185">Reference proteome</keyword>
<evidence type="ECO:0000256" key="2">
    <source>
        <dbReference type="ARBA" id="ARBA00022454"/>
    </source>
</evidence>
<dbReference type="InterPro" id="IPR038892">
    <property type="entry name" value="SMCHD1"/>
</dbReference>
<sequence length="800" mass="90953">MLAETKQRVMQLVPSNQQHKTDEKGRANLGVFSVFAPRGEHIMQVKAVYNKSNIEGPTIKLMILPDPEKPIRLNVKYDKDACFLAGGVFTDFMISVISEDDSIIKNINPARISMKMWKLSSTGNRQPANVETFSCNKIKDNDKEDGCFYFRDKVIPNTVGTYCIQFGFMMDKANILNSEQILVEVLPNQPVKLVPEIQPATPAVSNVRSIASRTLVRDLHLNIMDEYSNHTGIDLVGTVVATIKGSNEEDTDTPLFIGKVRTLEFPFVNGSAKITSLVLAENSPGRDSTEYFIVFEPRLPPLSRRLEPYILPFMFYNDVKKQQQMAALTKEKDQLSKSIVMYRNLFEASKQLLNEMKCQVEEAKLKEAQLRNELKTHNIDIPIAQQIAHLAQIEDDRAAMVISWHLASDMDCVVTLTTDAARRIYDETQGRQQMPHIEALLKRKLSEQEELKKKPRRACTLPNYTKGSGDVLGKIAHLAQIEDDRAAMVISWHLASDMDCVVTLTTDAARRIYDETQGRQQVLPLDSIYKKTLPDWKRPLPHFRNGKLYFKPIGDPVFARDLLTFPDNVEHCETVFGMLLGDTIILDNLDAANHYRKEVVKITHCPTLLTRDGDRIRSNGKFGGLQNKAPPMDKLRGMVFGAPVPKQCLILGEQIDLLQQYRTAVCKLDSVNEDLNGQLEYLHTPDMKKKKQELDEQEKNLKIIEQKLGKCFHFLNFYFLGMTPTRKCNDSLRHSAKVEVVDCPIPPKRMRRETTRQNRNWCAYIVNKNVSCSVLEGSESFVQAQYNCAWNQKPCPSALV</sequence>
<evidence type="ECO:0000256" key="4">
    <source>
        <dbReference type="ARBA" id="ARBA00023157"/>
    </source>
</evidence>
<dbReference type="Pfam" id="PF26201">
    <property type="entry name" value="Ig_SMCHD1_7th"/>
    <property type="match status" value="1"/>
</dbReference>
<dbReference type="eggNOG" id="ENOG502QREW">
    <property type="taxonomic scope" value="Eukaryota"/>
</dbReference>
<proteinExistence type="predicted"/>
<dbReference type="Gene3D" id="1.20.1060.20">
    <property type="match status" value="1"/>
</dbReference>
<organism evidence="7 8">
    <name type="scientific">Tupaia chinensis</name>
    <name type="common">Chinese tree shrew</name>
    <name type="synonym">Tupaia belangeri chinensis</name>
    <dbReference type="NCBI Taxonomy" id="246437"/>
    <lineage>
        <taxon>Eukaryota</taxon>
        <taxon>Metazoa</taxon>
        <taxon>Chordata</taxon>
        <taxon>Craniata</taxon>
        <taxon>Vertebrata</taxon>
        <taxon>Euteleostomi</taxon>
        <taxon>Mammalia</taxon>
        <taxon>Eutheria</taxon>
        <taxon>Euarchontoglires</taxon>
        <taxon>Scandentia</taxon>
        <taxon>Tupaiidae</taxon>
        <taxon>Tupaia</taxon>
    </lineage>
</organism>
<evidence type="ECO:0000256" key="3">
    <source>
        <dbReference type="ARBA" id="ARBA00022729"/>
    </source>
</evidence>
<dbReference type="Pfam" id="PF06470">
    <property type="entry name" value="SMC_hinge"/>
    <property type="match status" value="1"/>
</dbReference>
<reference evidence="8" key="1">
    <citation type="submission" date="2012-07" db="EMBL/GenBank/DDBJ databases">
        <title>Genome of the Chinese tree shrew, a rising model animal genetically related to primates.</title>
        <authorList>
            <person name="Zhang G."/>
            <person name="Fan Y."/>
            <person name="Yao Y."/>
            <person name="Huang Z."/>
        </authorList>
    </citation>
    <scope>NUCLEOTIDE SEQUENCE [LARGE SCALE GENOMIC DNA]</scope>
</reference>